<evidence type="ECO:0000256" key="4">
    <source>
        <dbReference type="ARBA" id="ARBA00022478"/>
    </source>
</evidence>
<comment type="subunit">
    <text evidence="15">In plastids the minimal PEP RNA polymerase catalytic core is composed of four subunits: alpha, beta, beta', and beta''. When a (nuclear-encoded) sigma factor is associated with the core the holoenzyme is formed, which can initiate transcription.</text>
</comment>
<evidence type="ECO:0000256" key="2">
    <source>
        <dbReference type="ARBA" id="ARBA00004604"/>
    </source>
</evidence>
<gene>
    <name evidence="25" type="ORF">CEUSTIGMA_g13048.t1</name>
</gene>
<keyword evidence="5" id="KW-0150">Chloroplast</keyword>
<keyword evidence="10" id="KW-0863">Zinc-finger</keyword>
<evidence type="ECO:0000256" key="17">
    <source>
        <dbReference type="RuleBase" id="RU000434"/>
    </source>
</evidence>
<dbReference type="FunFam" id="2.40.270.10:FF:000006">
    <property type="entry name" value="DNA-directed RNA polymerase subunit beta"/>
    <property type="match status" value="1"/>
</dbReference>
<evidence type="ECO:0000256" key="13">
    <source>
        <dbReference type="ARBA" id="ARBA00023242"/>
    </source>
</evidence>
<evidence type="ECO:0000313" key="25">
    <source>
        <dbReference type="EMBL" id="GAX85633.1"/>
    </source>
</evidence>
<dbReference type="Proteomes" id="UP000232323">
    <property type="component" value="Unassembled WGS sequence"/>
</dbReference>
<evidence type="ECO:0000256" key="9">
    <source>
        <dbReference type="ARBA" id="ARBA00022723"/>
    </source>
</evidence>
<evidence type="ECO:0000256" key="16">
    <source>
        <dbReference type="ARBA" id="ARBA00047768"/>
    </source>
</evidence>
<dbReference type="Gene3D" id="3.90.1800.10">
    <property type="entry name" value="RNA polymerase alpha subunit dimerisation domain"/>
    <property type="match status" value="1"/>
</dbReference>
<evidence type="ECO:0000256" key="14">
    <source>
        <dbReference type="ARBA" id="ARBA00025539"/>
    </source>
</evidence>
<evidence type="ECO:0000256" key="18">
    <source>
        <dbReference type="RuleBase" id="RU363031"/>
    </source>
</evidence>
<evidence type="ECO:0000256" key="12">
    <source>
        <dbReference type="ARBA" id="ARBA00023163"/>
    </source>
</evidence>
<dbReference type="Pfam" id="PF04563">
    <property type="entry name" value="RNA_pol_Rpb2_1"/>
    <property type="match status" value="1"/>
</dbReference>
<dbReference type="Pfam" id="PF04560">
    <property type="entry name" value="RNA_pol_Rpb2_7"/>
    <property type="match status" value="1"/>
</dbReference>
<keyword evidence="9" id="KW-0479">Metal-binding</keyword>
<evidence type="ECO:0000256" key="6">
    <source>
        <dbReference type="ARBA" id="ARBA00022640"/>
    </source>
</evidence>
<keyword evidence="12 18" id="KW-0804">Transcription</keyword>
<proteinExistence type="inferred from homology"/>
<feature type="domain" description="RNA polymerase Rpb2" evidence="23">
    <location>
        <begin position="445"/>
        <end position="510"/>
    </location>
</feature>
<organism evidence="25 26">
    <name type="scientific">Chlamydomonas eustigma</name>
    <dbReference type="NCBI Taxonomy" id="1157962"/>
    <lineage>
        <taxon>Eukaryota</taxon>
        <taxon>Viridiplantae</taxon>
        <taxon>Chlorophyta</taxon>
        <taxon>core chlorophytes</taxon>
        <taxon>Chlorophyceae</taxon>
        <taxon>CS clade</taxon>
        <taxon>Chlamydomonadales</taxon>
        <taxon>Chlamydomonadaceae</taxon>
        <taxon>Chlamydomonas</taxon>
    </lineage>
</organism>
<keyword evidence="8 18" id="KW-0548">Nucleotidyltransferase</keyword>
<evidence type="ECO:0000256" key="3">
    <source>
        <dbReference type="ARBA" id="ARBA00006835"/>
    </source>
</evidence>
<dbReference type="GO" id="GO:0008270">
    <property type="term" value="F:zinc ion binding"/>
    <property type="evidence" value="ECO:0007669"/>
    <property type="project" value="UniProtKB-KW"/>
</dbReference>
<dbReference type="InterPro" id="IPR007645">
    <property type="entry name" value="RNA_pol_Rpb2_3"/>
</dbReference>
<dbReference type="InterPro" id="IPR007121">
    <property type="entry name" value="RNA_pol_bsu_CS"/>
</dbReference>
<dbReference type="InterPro" id="IPR015712">
    <property type="entry name" value="DNA-dir_RNA_pol_su2"/>
</dbReference>
<comment type="catalytic activity">
    <reaction evidence="16">
        <text>RNA(n) + a ribonucleoside 5'-triphosphate = RNA(n+1) + diphosphate</text>
        <dbReference type="Rhea" id="RHEA:21248"/>
        <dbReference type="Rhea" id="RHEA-COMP:14527"/>
        <dbReference type="Rhea" id="RHEA-COMP:17342"/>
        <dbReference type="ChEBI" id="CHEBI:33019"/>
        <dbReference type="ChEBI" id="CHEBI:61557"/>
        <dbReference type="ChEBI" id="CHEBI:140395"/>
        <dbReference type="EC" id="2.7.7.6"/>
    </reaction>
    <physiologicalReaction direction="left-to-right" evidence="16">
        <dbReference type="Rhea" id="RHEA:21249"/>
    </physiologicalReaction>
</comment>
<evidence type="ECO:0000259" key="21">
    <source>
        <dbReference type="Pfam" id="PF04561"/>
    </source>
</evidence>
<dbReference type="EMBL" id="BEGY01000182">
    <property type="protein sequence ID" value="GAX85633.1"/>
    <property type="molecule type" value="Genomic_DNA"/>
</dbReference>
<dbReference type="Gene3D" id="3.90.1100.10">
    <property type="match status" value="2"/>
</dbReference>
<dbReference type="InterPro" id="IPR007120">
    <property type="entry name" value="DNA-dir_RNAP_su2_dom"/>
</dbReference>
<dbReference type="FunFam" id="3.90.1800.10:FF:000004">
    <property type="entry name" value="DNA-directed RNA polymerase subunit beta"/>
    <property type="match status" value="1"/>
</dbReference>
<dbReference type="InterPro" id="IPR037033">
    <property type="entry name" value="DNA-dir_RNAP_su2_hyb_sf"/>
</dbReference>
<dbReference type="OrthoDB" id="10248617at2759"/>
<dbReference type="Gene3D" id="2.40.270.10">
    <property type="entry name" value="DNA-directed RNA polymerase, subunit 2, domain 6"/>
    <property type="match status" value="2"/>
</dbReference>
<dbReference type="Pfam" id="PF00562">
    <property type="entry name" value="RNA_pol_Rpb2_6"/>
    <property type="match status" value="1"/>
</dbReference>
<dbReference type="Gene3D" id="3.90.1110.10">
    <property type="entry name" value="RNA polymerase Rpb2, domain 2"/>
    <property type="match status" value="1"/>
</dbReference>
<keyword evidence="4 18" id="KW-0240">DNA-directed RNA polymerase</keyword>
<dbReference type="SUPFAM" id="SSF64484">
    <property type="entry name" value="beta and beta-prime subunits of DNA dependent RNA-polymerase"/>
    <property type="match status" value="1"/>
</dbReference>
<evidence type="ECO:0000259" key="24">
    <source>
        <dbReference type="Pfam" id="PF06883"/>
    </source>
</evidence>
<dbReference type="PROSITE" id="PS01166">
    <property type="entry name" value="RNA_POL_BETA"/>
    <property type="match status" value="1"/>
</dbReference>
<dbReference type="FunFam" id="2.40.270.10:FF:000011">
    <property type="entry name" value="DNA-directed RNA polymerase subunit beta"/>
    <property type="match status" value="1"/>
</dbReference>
<dbReference type="AlphaFoldDB" id="A0A250XRJ7"/>
<dbReference type="STRING" id="1157962.A0A250XRJ7"/>
<dbReference type="FunFam" id="3.90.1100.10:FF:000008">
    <property type="entry name" value="DNA-directed RNA polymerase subunit beta"/>
    <property type="match status" value="1"/>
</dbReference>
<keyword evidence="7 18" id="KW-0808">Transferase</keyword>
<evidence type="ECO:0000259" key="20">
    <source>
        <dbReference type="Pfam" id="PF04560"/>
    </source>
</evidence>
<feature type="domain" description="DNA-directed RNA polymerase subunit 2 hybrid-binding" evidence="19">
    <location>
        <begin position="695"/>
        <end position="1099"/>
    </location>
</feature>
<evidence type="ECO:0000259" key="23">
    <source>
        <dbReference type="Pfam" id="PF04565"/>
    </source>
</evidence>
<reference evidence="25 26" key="1">
    <citation type="submission" date="2017-08" db="EMBL/GenBank/DDBJ databases">
        <title>Acidophilic green algal genome provides insights into adaptation to an acidic environment.</title>
        <authorList>
            <person name="Hirooka S."/>
            <person name="Hirose Y."/>
            <person name="Kanesaki Y."/>
            <person name="Higuchi S."/>
            <person name="Fujiwara T."/>
            <person name="Onuma R."/>
            <person name="Era A."/>
            <person name="Ohbayashi R."/>
            <person name="Uzuka A."/>
            <person name="Nozaki H."/>
            <person name="Yoshikawa H."/>
            <person name="Miyagishima S.Y."/>
        </authorList>
    </citation>
    <scope>NUCLEOTIDE SEQUENCE [LARGE SCALE GENOMIC DNA]</scope>
    <source>
        <strain evidence="25 26">NIES-2499</strain>
    </source>
</reference>
<dbReference type="InterPro" id="IPR007644">
    <property type="entry name" value="RNA_pol_bsu_protrusion"/>
</dbReference>
<dbReference type="FunFam" id="3.90.1110.10:FF:000007">
    <property type="entry name" value="DNA-directed RNA polymerase subunit beta"/>
    <property type="match status" value="1"/>
</dbReference>
<dbReference type="InterPro" id="IPR007642">
    <property type="entry name" value="RNA_pol_Rpb2_2"/>
</dbReference>
<dbReference type="GO" id="GO:0032549">
    <property type="term" value="F:ribonucleoside binding"/>
    <property type="evidence" value="ECO:0007669"/>
    <property type="project" value="InterPro"/>
</dbReference>
<dbReference type="GO" id="GO:0003899">
    <property type="term" value="F:DNA-directed RNA polymerase activity"/>
    <property type="evidence" value="ECO:0007669"/>
    <property type="project" value="UniProtKB-EC"/>
</dbReference>
<feature type="domain" description="RNA polymerase Rpb2" evidence="20">
    <location>
        <begin position="1102"/>
        <end position="1212"/>
    </location>
</feature>
<comment type="subcellular location">
    <subcellularLocation>
        <location evidence="2">Nucleus</location>
        <location evidence="2">Nucleolus</location>
    </subcellularLocation>
    <subcellularLocation>
        <location evidence="1">Plastid</location>
        <location evidence="1">Chloroplast</location>
    </subcellularLocation>
</comment>
<evidence type="ECO:0000256" key="15">
    <source>
        <dbReference type="ARBA" id="ARBA00026088"/>
    </source>
</evidence>
<dbReference type="FunFam" id="3.90.1100.10:FF:000016">
    <property type="entry name" value="DNA-directed RNA polymerase subunit beta"/>
    <property type="match status" value="1"/>
</dbReference>
<accession>A0A250XRJ7</accession>
<feature type="domain" description="DNA-directed RNA polymerase I subunit RPA2" evidence="24">
    <location>
        <begin position="559"/>
        <end position="642"/>
    </location>
</feature>
<keyword evidence="26" id="KW-1185">Reference proteome</keyword>
<dbReference type="Pfam" id="PF06883">
    <property type="entry name" value="RNA_pol_Rpa2_4"/>
    <property type="match status" value="1"/>
</dbReference>
<evidence type="ECO:0000259" key="19">
    <source>
        <dbReference type="Pfam" id="PF00562"/>
    </source>
</evidence>
<comment type="function">
    <text evidence="14">DNA-dependent RNA polymerase catalyzes the transcription of DNA into RNA using the four ribonucleoside triphosphates as substrates. Second largest core component of RNA polymerase I which synthesizes ribosomal RNA precursors. Proposed to contribute to the polymerase catalytic activity and forms the polymerase active center together with the largest subunit. Pol I is composed of mobile elements and RPA2 is part of the core element with the central large cleft and probably a clamp element that moves to open and close the cleft.</text>
</comment>
<dbReference type="GO" id="GO:0000428">
    <property type="term" value="C:DNA-directed RNA polymerase complex"/>
    <property type="evidence" value="ECO:0007669"/>
    <property type="project" value="UniProtKB-KW"/>
</dbReference>
<evidence type="ECO:0000256" key="11">
    <source>
        <dbReference type="ARBA" id="ARBA00022833"/>
    </source>
</evidence>
<evidence type="ECO:0000259" key="22">
    <source>
        <dbReference type="Pfam" id="PF04563"/>
    </source>
</evidence>
<evidence type="ECO:0000313" key="26">
    <source>
        <dbReference type="Proteomes" id="UP000232323"/>
    </source>
</evidence>
<dbReference type="GO" id="GO:0009507">
    <property type="term" value="C:chloroplast"/>
    <property type="evidence" value="ECO:0007669"/>
    <property type="project" value="UniProtKB-SubCell"/>
</dbReference>
<evidence type="ECO:0000256" key="10">
    <source>
        <dbReference type="ARBA" id="ARBA00022771"/>
    </source>
</evidence>
<evidence type="ECO:0000256" key="1">
    <source>
        <dbReference type="ARBA" id="ARBA00004229"/>
    </source>
</evidence>
<evidence type="ECO:0000256" key="7">
    <source>
        <dbReference type="ARBA" id="ARBA00022679"/>
    </source>
</evidence>
<dbReference type="Pfam" id="PF04561">
    <property type="entry name" value="RNA_pol_Rpb2_2"/>
    <property type="match status" value="1"/>
</dbReference>
<name>A0A250XRJ7_9CHLO</name>
<feature type="domain" description="RNA polymerase beta subunit protrusion" evidence="22">
    <location>
        <begin position="19"/>
        <end position="401"/>
    </location>
</feature>
<dbReference type="InterPro" id="IPR037034">
    <property type="entry name" value="RNA_pol_Rpb2_2_sf"/>
</dbReference>
<comment type="caution">
    <text evidence="25">The sequence shown here is derived from an EMBL/GenBank/DDBJ whole genome shotgun (WGS) entry which is preliminary data.</text>
</comment>
<keyword evidence="6" id="KW-0934">Plastid</keyword>
<dbReference type="EC" id="2.7.7.6" evidence="18"/>
<evidence type="ECO:0000256" key="8">
    <source>
        <dbReference type="ARBA" id="ARBA00022695"/>
    </source>
</evidence>
<evidence type="ECO:0000256" key="5">
    <source>
        <dbReference type="ARBA" id="ARBA00022528"/>
    </source>
</evidence>
<feature type="domain" description="RNA polymerase Rpb2" evidence="21">
    <location>
        <begin position="191"/>
        <end position="361"/>
    </location>
</feature>
<sequence>MTSGPFYHGKVVPPEYTALVQPHVDSFDYFVDEGMDLAVSCMEPIEIQHPITKTVSSFWFEEPSLSKPIKEDAGANSDPRLLPRECREAGTTYKGPFTIRFCWSSSDGASGSILKRLGALPIMTRSSACHLNGMSRSQLVDVKEEANEMGGYFICNGLERIIRCLVQQRRHYVMALCRGAYQKRGANYTPIGTLVRCVRPDQSSATVRCHYLKDGTVNFAFTLRRAEFFIPVGVLLKCFLETSDCELYNKIMAGAASGSGHAAFVSERAELLLQQAAKLGLKTRVQCLEYLGSHFRIILELPSRMTDLQVGQHLLRQFVFIHLDHAADKMQLLLHMLHKLYALANSACCEDNPDALTHHELLLPGHLLVKFLREKLEDCLNTFKELVAKDLERAPERVNLQDEAEIKKYSEKMPDVGKKFEYLLNTGNLVSRSGLDLSQASGFTVVAEKLNFFRYLSHFRSVHRGAYFAELRTTTVRKLLPESWGFFCPVHTPDGAPCGLLNHFTAACKIVTHGPDSPDETEAAMMQVLSSLGMIPSAPAMVPPAPPAYIPVLLDGKVVGCIRSSAAALMVTRLRAIKAAVLAISSGQEDGGCEEDGMGEEFSLGPGEERIPAHLEIAHIPYEQGGPYPGVFMFTQAARMVRPVKQVGGTEVVELVGTLEQNSMHIACPDGGHNGSPGLKFTHSEMHAGAMLSVVASMTPFSDYNQSPRNMYQCQMAKQTMGTPLQALTHRTDTKLYRLQTPQAPIARTAKYSQYHMNEYPNGTNAVVAVLAHTGYDMEDAMILNKSAVDRGLAHALLYKTEMIDLRDEKGKKSVLEAEPHDARSRVQPFVRPVGAFGQRLPQNVPSDPSSTAVLDMPRLDPKSDNKEYDHIGPDGLPHVGAVVWPAQNVYHTKDTITGRYHAHKLKGEEIGYVDQVTLVGTKDGKGNLRQRANIKMRYNRNPVIGDKFASRHGQKGVLSIKWPDVDMPFSASTGMRPDLIINPHAFPSRMTIGMLVESLASKAGALRGEFVDATPFQRCDGKPGNPAEEYGKHLEKLGFARHGQETMISGLTGEEMPCDIFVGLVYYQRLRHMVSDKFQVRSIGPNNQLTKQPIKGRKFGGGIRLGEMERDSLLAHGAAYILHDRLHSCSDYHVMDVCAKCGSLVAPLNMPHAAASVTQGMMIASDGRSGTARVICPVCDNSSKHIERVAMPYVFKYLATELAAMNIKVCLEVGQ</sequence>
<dbReference type="Pfam" id="PF04565">
    <property type="entry name" value="RNA_pol_Rpb2_3"/>
    <property type="match status" value="1"/>
</dbReference>
<dbReference type="InterPro" id="IPR007641">
    <property type="entry name" value="RNA_pol_Rpb2_7"/>
</dbReference>
<comment type="similarity">
    <text evidence="3 17">Belongs to the RNA polymerase beta chain family.</text>
</comment>
<dbReference type="InterPro" id="IPR009674">
    <property type="entry name" value="Rpa2_dom_4"/>
</dbReference>
<keyword evidence="13" id="KW-0539">Nucleus</keyword>
<keyword evidence="11" id="KW-0862">Zinc</keyword>
<dbReference type="GO" id="GO:0006351">
    <property type="term" value="P:DNA-templated transcription"/>
    <property type="evidence" value="ECO:0007669"/>
    <property type="project" value="InterPro"/>
</dbReference>
<protein>
    <recommendedName>
        <fullName evidence="18">DNA-directed RNA polymerase subunit beta</fullName>
        <ecNumber evidence="18">2.7.7.6</ecNumber>
    </recommendedName>
</protein>
<dbReference type="GO" id="GO:0005730">
    <property type="term" value="C:nucleolus"/>
    <property type="evidence" value="ECO:0007669"/>
    <property type="project" value="UniProtKB-SubCell"/>
</dbReference>
<dbReference type="CDD" id="cd00653">
    <property type="entry name" value="RNA_pol_B_RPB2"/>
    <property type="match status" value="1"/>
</dbReference>
<dbReference type="GO" id="GO:0003677">
    <property type="term" value="F:DNA binding"/>
    <property type="evidence" value="ECO:0007669"/>
    <property type="project" value="InterPro"/>
</dbReference>
<dbReference type="PANTHER" id="PTHR20856">
    <property type="entry name" value="DNA-DIRECTED RNA POLYMERASE I SUBUNIT 2"/>
    <property type="match status" value="1"/>
</dbReference>